<accession>A0ABS4KC22</accession>
<keyword evidence="2" id="KW-1185">Reference proteome</keyword>
<evidence type="ECO:0000313" key="2">
    <source>
        <dbReference type="Proteomes" id="UP001519308"/>
    </source>
</evidence>
<comment type="caution">
    <text evidence="1">The sequence shown here is derived from an EMBL/GenBank/DDBJ whole genome shotgun (WGS) entry which is preliminary data.</text>
</comment>
<evidence type="ECO:0000313" key="1">
    <source>
        <dbReference type="EMBL" id="MBP2024169.1"/>
    </source>
</evidence>
<name>A0ABS4KC22_9CLOT</name>
<sequence>MAMYKLPLGIGVPKDENYPSELDAKAINEKRNSAKIVEGFVLHEVSNEKFSNYAEVNVDADKIWDVFCSLANKLIDDVAYGIVGFKDEDPTLSNFTSKEKLLAIFEEYKFEITNDGYLEFGIAYYDENSMNEIYVSSFKYMRVWTDRKEELVNSLNEYGIKEIQGLQFIDEFPVVSKALKADMDKGIRHYSEVIDTIERKLAQL</sequence>
<organism evidence="1 2">
    <name type="scientific">Clostridium punense</name>
    <dbReference type="NCBI Taxonomy" id="1054297"/>
    <lineage>
        <taxon>Bacteria</taxon>
        <taxon>Bacillati</taxon>
        <taxon>Bacillota</taxon>
        <taxon>Clostridia</taxon>
        <taxon>Eubacteriales</taxon>
        <taxon>Clostridiaceae</taxon>
        <taxon>Clostridium</taxon>
    </lineage>
</organism>
<protein>
    <submittedName>
        <fullName evidence="1">Uncharacterized protein</fullName>
    </submittedName>
</protein>
<gene>
    <name evidence="1" type="ORF">J2Z44_004024</name>
</gene>
<proteinExistence type="predicted"/>
<reference evidence="1 2" key="1">
    <citation type="submission" date="2021-03" db="EMBL/GenBank/DDBJ databases">
        <title>Genomic Encyclopedia of Type Strains, Phase IV (KMG-IV): sequencing the most valuable type-strain genomes for metagenomic binning, comparative biology and taxonomic classification.</title>
        <authorList>
            <person name="Goeker M."/>
        </authorList>
    </citation>
    <scope>NUCLEOTIDE SEQUENCE [LARGE SCALE GENOMIC DNA]</scope>
    <source>
        <strain evidence="1 2">DSM 28650</strain>
    </source>
</reference>
<dbReference type="Proteomes" id="UP001519308">
    <property type="component" value="Unassembled WGS sequence"/>
</dbReference>
<dbReference type="RefSeq" id="WP_021281534.1">
    <property type="nucleotide sequence ID" value="NZ_JAGGLL010000052.1"/>
</dbReference>
<dbReference type="EMBL" id="JAGGLL010000052">
    <property type="protein sequence ID" value="MBP2024169.1"/>
    <property type="molecule type" value="Genomic_DNA"/>
</dbReference>